<feature type="chain" id="PRO_5023138423" evidence="1">
    <location>
        <begin position="23"/>
        <end position="214"/>
    </location>
</feature>
<reference evidence="2 3" key="1">
    <citation type="submission" date="2019-05" db="EMBL/GenBank/DDBJ databases">
        <title>Emergence of the Ug99 lineage of the wheat stem rust pathogen through somatic hybridization.</title>
        <authorList>
            <person name="Li F."/>
            <person name="Upadhyaya N.M."/>
            <person name="Sperschneider J."/>
            <person name="Matny O."/>
            <person name="Nguyen-Phuc H."/>
            <person name="Mago R."/>
            <person name="Raley C."/>
            <person name="Miller M.E."/>
            <person name="Silverstein K.A.T."/>
            <person name="Henningsen E."/>
            <person name="Hirsch C.D."/>
            <person name="Visser B."/>
            <person name="Pretorius Z.A."/>
            <person name="Steffenson B.J."/>
            <person name="Schwessinger B."/>
            <person name="Dodds P.N."/>
            <person name="Figueroa M."/>
        </authorList>
    </citation>
    <scope>NUCLEOTIDE SEQUENCE [LARGE SCALE GENOMIC DNA]</scope>
    <source>
        <strain evidence="2 3">Ug99</strain>
    </source>
</reference>
<gene>
    <name evidence="2" type="ORF">PGTUg99_024660</name>
</gene>
<keyword evidence="1" id="KW-0732">Signal</keyword>
<evidence type="ECO:0000313" key="2">
    <source>
        <dbReference type="EMBL" id="KAA1107827.1"/>
    </source>
</evidence>
<evidence type="ECO:0000313" key="3">
    <source>
        <dbReference type="Proteomes" id="UP000325313"/>
    </source>
</evidence>
<name>A0A5B0Q3Y5_PUCGR</name>
<proteinExistence type="predicted"/>
<evidence type="ECO:0000256" key="1">
    <source>
        <dbReference type="SAM" id="SignalP"/>
    </source>
</evidence>
<comment type="caution">
    <text evidence="2">The sequence shown here is derived from an EMBL/GenBank/DDBJ whole genome shotgun (WGS) entry which is preliminary data.</text>
</comment>
<accession>A0A5B0Q3Y5</accession>
<dbReference type="EMBL" id="VDEP01000307">
    <property type="protein sequence ID" value="KAA1107827.1"/>
    <property type="molecule type" value="Genomic_DNA"/>
</dbReference>
<dbReference type="Proteomes" id="UP000325313">
    <property type="component" value="Unassembled WGS sequence"/>
</dbReference>
<organism evidence="2 3">
    <name type="scientific">Puccinia graminis f. sp. tritici</name>
    <dbReference type="NCBI Taxonomy" id="56615"/>
    <lineage>
        <taxon>Eukaryota</taxon>
        <taxon>Fungi</taxon>
        <taxon>Dikarya</taxon>
        <taxon>Basidiomycota</taxon>
        <taxon>Pucciniomycotina</taxon>
        <taxon>Pucciniomycetes</taxon>
        <taxon>Pucciniales</taxon>
        <taxon>Pucciniaceae</taxon>
        <taxon>Puccinia</taxon>
    </lineage>
</organism>
<feature type="signal peptide" evidence="1">
    <location>
        <begin position="1"/>
        <end position="22"/>
    </location>
</feature>
<protein>
    <submittedName>
        <fullName evidence="2">Uncharacterized protein</fullName>
    </submittedName>
</protein>
<sequence length="214" mass="24248">MQLPSVLAFIALLVSFPLTMHAQNVPNDYIIKERPESKTLRAHREVYSADGKVAYTFCKQINFPSQYKNMATIADSSLKPIFSMVSSDDQCRLKTHYAQLNGPAAKDTLLMREYKHDNSRAFGKNLWHFNFYSDAVGARVYYKFEQNHTNKGGRIYKVAAAAQKKHDNSCTSAQLRRDKWLDPVNGTKTFTLSCIDGAPMPELVALLGLVFFHC</sequence>
<dbReference type="AlphaFoldDB" id="A0A5B0Q3Y5"/>